<dbReference type="Pfam" id="PF13715">
    <property type="entry name" value="CarbopepD_reg_2"/>
    <property type="match status" value="1"/>
</dbReference>
<dbReference type="RefSeq" id="WP_183405205.1">
    <property type="nucleotide sequence ID" value="NZ_JACHGG010000004.1"/>
</dbReference>
<organism evidence="2 3">
    <name type="scientific">Hymenobacter luteus</name>
    <dbReference type="NCBI Taxonomy" id="1411122"/>
    <lineage>
        <taxon>Bacteria</taxon>
        <taxon>Pseudomonadati</taxon>
        <taxon>Bacteroidota</taxon>
        <taxon>Cytophagia</taxon>
        <taxon>Cytophagales</taxon>
        <taxon>Hymenobacteraceae</taxon>
        <taxon>Hymenobacter</taxon>
    </lineage>
</organism>
<name>A0A7W9T2D4_9BACT</name>
<dbReference type="Gene3D" id="2.60.40.1120">
    <property type="entry name" value="Carboxypeptidase-like, regulatory domain"/>
    <property type="match status" value="1"/>
</dbReference>
<keyword evidence="3" id="KW-1185">Reference proteome</keyword>
<dbReference type="Proteomes" id="UP000532746">
    <property type="component" value="Unassembled WGS sequence"/>
</dbReference>
<feature type="chain" id="PRO_5031570756" description="Carboxypeptidase-like regulatory domain-containing protein" evidence="1">
    <location>
        <begin position="23"/>
        <end position="153"/>
    </location>
</feature>
<dbReference type="AlphaFoldDB" id="A0A7W9T2D4"/>
<comment type="caution">
    <text evidence="2">The sequence shown here is derived from an EMBL/GenBank/DDBJ whole genome shotgun (WGS) entry which is preliminary data.</text>
</comment>
<evidence type="ECO:0000313" key="3">
    <source>
        <dbReference type="Proteomes" id="UP000532746"/>
    </source>
</evidence>
<feature type="signal peptide" evidence="1">
    <location>
        <begin position="1"/>
        <end position="22"/>
    </location>
</feature>
<reference evidence="2 3" key="1">
    <citation type="submission" date="2020-08" db="EMBL/GenBank/DDBJ databases">
        <title>Genomic Encyclopedia of Type Strains, Phase IV (KMG-IV): sequencing the most valuable type-strain genomes for metagenomic binning, comparative biology and taxonomic classification.</title>
        <authorList>
            <person name="Goeker M."/>
        </authorList>
    </citation>
    <scope>NUCLEOTIDE SEQUENCE [LARGE SCALE GENOMIC DNA]</scope>
    <source>
        <strain evidence="2 3">DSM 26718</strain>
    </source>
</reference>
<proteinExistence type="predicted"/>
<gene>
    <name evidence="2" type="ORF">HNQ93_003027</name>
</gene>
<dbReference type="SUPFAM" id="SSF49464">
    <property type="entry name" value="Carboxypeptidase regulatory domain-like"/>
    <property type="match status" value="1"/>
</dbReference>
<accession>A0A7W9T2D4</accession>
<evidence type="ECO:0000313" key="2">
    <source>
        <dbReference type="EMBL" id="MBB6060161.1"/>
    </source>
</evidence>
<evidence type="ECO:0000256" key="1">
    <source>
        <dbReference type="SAM" id="SignalP"/>
    </source>
</evidence>
<dbReference type="InterPro" id="IPR008969">
    <property type="entry name" value="CarboxyPept-like_regulatory"/>
</dbReference>
<protein>
    <recommendedName>
        <fullName evidence="4">Carboxypeptidase-like regulatory domain-containing protein</fullName>
    </recommendedName>
</protein>
<evidence type="ECO:0008006" key="4">
    <source>
        <dbReference type="Google" id="ProtNLM"/>
    </source>
</evidence>
<sequence length="153" mass="16151">MRRSLLVASFSILLGLPLAATAQTSGPAAQSATERIALAAPAAAAPAARLNCNEKFTGQVLTEEGQPLIGATVSIVGSRSPYITNSEGRYIIQEPVYRGQVLHVAAAGYVDRNITLTSCDPQAIGLELAEGTRIKRTGKRAGQIVRFGQAYRQ</sequence>
<keyword evidence="1" id="KW-0732">Signal</keyword>
<dbReference type="EMBL" id="JACHGG010000004">
    <property type="protein sequence ID" value="MBB6060161.1"/>
    <property type="molecule type" value="Genomic_DNA"/>
</dbReference>